<dbReference type="FunFam" id="3.10.20.370:FF:000001">
    <property type="entry name" value="Retrovirus-related Pol polyprotein from transposon 17.6-like protein"/>
    <property type="match status" value="1"/>
</dbReference>
<keyword evidence="2" id="KW-0548">Nucleotidyltransferase</keyword>
<dbReference type="Pfam" id="PF00665">
    <property type="entry name" value="rve"/>
    <property type="match status" value="1"/>
</dbReference>
<dbReference type="InterPro" id="IPR050951">
    <property type="entry name" value="Retrovirus_Pol_polyprotein"/>
</dbReference>
<evidence type="ECO:0000259" key="13">
    <source>
        <dbReference type="PROSITE" id="PS50089"/>
    </source>
</evidence>
<evidence type="ECO:0000256" key="11">
    <source>
        <dbReference type="SAM" id="Coils"/>
    </source>
</evidence>
<keyword evidence="4" id="KW-0479">Metal-binding</keyword>
<dbReference type="GO" id="GO:0015074">
    <property type="term" value="P:DNA integration"/>
    <property type="evidence" value="ECO:0007669"/>
    <property type="project" value="InterPro"/>
</dbReference>
<dbReference type="PROSITE" id="PS00518">
    <property type="entry name" value="ZF_RING_1"/>
    <property type="match status" value="1"/>
</dbReference>
<dbReference type="SUPFAM" id="SSF53098">
    <property type="entry name" value="Ribonuclease H-like"/>
    <property type="match status" value="1"/>
</dbReference>
<evidence type="ECO:0000256" key="5">
    <source>
        <dbReference type="ARBA" id="ARBA00022759"/>
    </source>
</evidence>
<proteinExistence type="predicted"/>
<dbReference type="Proteomes" id="UP000285301">
    <property type="component" value="Unassembled WGS sequence"/>
</dbReference>
<evidence type="ECO:0000256" key="4">
    <source>
        <dbReference type="ARBA" id="ARBA00022723"/>
    </source>
</evidence>
<keyword evidence="5" id="KW-0378">Hydrolase</keyword>
<keyword evidence="5" id="KW-0255">Endonuclease</keyword>
<dbReference type="FunFam" id="3.30.420.10:FF:000032">
    <property type="entry name" value="Retrovirus-related Pol polyprotein from transposon 297-like Protein"/>
    <property type="match status" value="1"/>
</dbReference>
<feature type="region of interest" description="Disordered" evidence="12">
    <location>
        <begin position="719"/>
        <end position="819"/>
    </location>
</feature>
<evidence type="ECO:0000256" key="12">
    <source>
        <dbReference type="SAM" id="MobiDB-lite"/>
    </source>
</evidence>
<evidence type="ECO:0000256" key="9">
    <source>
        <dbReference type="ARBA" id="ARBA00023268"/>
    </source>
</evidence>
<dbReference type="EMBL" id="NCKU01010048">
    <property type="protein sequence ID" value="RWS00992.1"/>
    <property type="molecule type" value="Genomic_DNA"/>
</dbReference>
<dbReference type="Gene3D" id="3.30.40.10">
    <property type="entry name" value="Zinc/RING finger domain, C3HC4 (zinc finger)"/>
    <property type="match status" value="1"/>
</dbReference>
<sequence length="1363" mass="155860">GVEYVWTERQQEAFEKLKEALKTAPIRKHFDDSKPIELHCDASGVGVGVALMQRHDDGKVYPVAFASKKLTDVQQKYPITEQECYAINWGVNYFHEYLDGREFTVITDHSALQWLQNSLGVKSRGAKRLFRWATELSPYNFKIKYRKGKDHTIPDMLSRNPFFECDEEELALPALNNMEVSKIVADQKTDEAIKKIVADRKYGKSKNFFIADDGLVYRKIKNLNQLVIPKTHVCQILDAYHSSKLGAHRGALKTYLSIREKYFWPGMRDDIDQYVTSCIQCQRAKANRKKPHGLMGKYKINFIFERVAMDFVGPFPETEGGNKNLLVACDYLSKFVVALPTKDQTAETAIDFIRSQIIPYWGMPKFLVTDNGPAFIADSFKKFLRELKIIHTKTTPYMPQSNGQVERCNGTIQGMLKAAIESEQDKKNWDLEIPFIVSAYNSSPHAVTKISPFFALYGAKPRNQIDNDYEARNDSANAGTLSEETLRVLDEAREEARNKIKESQNKAAERYNEKHEFQYFLIGDLVMIKNPKHRKLEPAYTGPFLVIKRSKNSPLVYVVQSVENPQSRKIVNIKRMKKFKDREAVFKMNNLELTTSNSWNVTSLNEIQEILENDAPDEEVEIDGENDIKNVSPEAQRNISNLQEDSTPEIGVTTSVEERSIGRTEKDEAEDNVFKDNQGSQGCSKRRATGADEQRTVKRSRTGRTIIPNKQVFNDDYVCPKIGRRSRKTRKDGKDNQKPLPAFWSIAAEKKGPAAEIDTGRQPKRTHKRRSKKEKLGAKSQRSGNDPIPEMMNRQSAKAFKSPKRGIGRGCWKGSQETPPRIEGEKIESIVMQLRSEEAPPIQEVLSRAKARNIRGEAAQQSGPKMESPVAIQKPKYPGAEETINHFLRMAENTSVGEQIFGVSRFVELIKDAWNNIQGRTIKSSRLIMSAKSHELKAGKTWSETMVKLAKVIAAEDRTDVEAIAIEAFTRLYVCALCKMTPIFPVQGDRTRCRHIFCRECVLAFSRRRECPGCGSSMRHGIQGDWEEADEEMQRFAEQNMTLCELCLDTVKISEFRQHVCIVRELEEWKCLYCEEKHKPGDDARCRIFLSTKLGRMEKVMDADHDYISRLEEEIQNLKTRKDETPQKEEKSNRDAARAIIPCHHKMLPHNAALDFANTAFVYFKDQCFCIRVQQNDTVMQIMEEACLAFGLKLPETRGIDKFTSFTPDYDHDSGYQLYNIEWTYVKPNKSINENRIKTAGGAAFVLVPTKLEVTIISPVAENFKMKMFTGWPIYENKRLLSPALRWKPHEQAWFVPSTGEQLDDMRCFADYGLYEKAEIAVKRIEKAKGIEARKMDTGATTDKLVPSVAEVRSKLKGNPRYP</sequence>
<name>A0A3S3PHA0_9ACAR</name>
<reference evidence="15 16" key="1">
    <citation type="journal article" date="2018" name="Gigascience">
        <title>Genomes of trombidid mites reveal novel predicted allergens and laterally-transferred genes associated with secondary metabolism.</title>
        <authorList>
            <person name="Dong X."/>
            <person name="Chaisiri K."/>
            <person name="Xia D."/>
            <person name="Armstrong S.D."/>
            <person name="Fang Y."/>
            <person name="Donnelly M.J."/>
            <person name="Kadowaki T."/>
            <person name="McGarry J.W."/>
            <person name="Darby A.C."/>
            <person name="Makepeace B.L."/>
        </authorList>
    </citation>
    <scope>NUCLEOTIDE SEQUENCE [LARGE SCALE GENOMIC DNA]</scope>
    <source>
        <strain evidence="15">UoL-WK</strain>
    </source>
</reference>
<dbReference type="PANTHER" id="PTHR37984:SF5">
    <property type="entry name" value="PROTEIN NYNRIN-LIKE"/>
    <property type="match status" value="1"/>
</dbReference>
<dbReference type="Gene3D" id="3.10.20.370">
    <property type="match status" value="1"/>
</dbReference>
<feature type="compositionally biased region" description="Basic and acidic residues" evidence="12">
    <location>
        <begin position="748"/>
        <end position="761"/>
    </location>
</feature>
<keyword evidence="3" id="KW-0540">Nuclease</keyword>
<evidence type="ECO:0000313" key="15">
    <source>
        <dbReference type="EMBL" id="RWS00992.1"/>
    </source>
</evidence>
<dbReference type="InterPro" id="IPR036397">
    <property type="entry name" value="RNaseH_sf"/>
</dbReference>
<evidence type="ECO:0000256" key="6">
    <source>
        <dbReference type="ARBA" id="ARBA00022771"/>
    </source>
</evidence>
<feature type="compositionally biased region" description="Basic and acidic residues" evidence="12">
    <location>
        <begin position="656"/>
        <end position="666"/>
    </location>
</feature>
<feature type="domain" description="Integrase catalytic" evidence="14">
    <location>
        <begin position="287"/>
        <end position="460"/>
    </location>
</feature>
<evidence type="ECO:0000259" key="14">
    <source>
        <dbReference type="PROSITE" id="PS50994"/>
    </source>
</evidence>
<dbReference type="GO" id="GO:0042575">
    <property type="term" value="C:DNA polymerase complex"/>
    <property type="evidence" value="ECO:0007669"/>
    <property type="project" value="UniProtKB-ARBA"/>
</dbReference>
<evidence type="ECO:0000256" key="2">
    <source>
        <dbReference type="ARBA" id="ARBA00022695"/>
    </source>
</evidence>
<dbReference type="SUPFAM" id="SSF57850">
    <property type="entry name" value="RING/U-box"/>
    <property type="match status" value="1"/>
</dbReference>
<feature type="domain" description="RING-type" evidence="13">
    <location>
        <begin position="975"/>
        <end position="1014"/>
    </location>
</feature>
<feature type="non-terminal residue" evidence="15">
    <location>
        <position position="1"/>
    </location>
</feature>
<dbReference type="GO" id="GO:0008270">
    <property type="term" value="F:zinc ion binding"/>
    <property type="evidence" value="ECO:0007669"/>
    <property type="project" value="UniProtKB-KW"/>
</dbReference>
<dbReference type="STRING" id="1965070.A0A3S3PHA0"/>
<evidence type="ECO:0000256" key="8">
    <source>
        <dbReference type="ARBA" id="ARBA00022918"/>
    </source>
</evidence>
<dbReference type="Pfam" id="PF17919">
    <property type="entry name" value="RT_RNaseH_2"/>
    <property type="match status" value="1"/>
</dbReference>
<accession>A0A3S3PHA0</accession>
<evidence type="ECO:0000313" key="16">
    <source>
        <dbReference type="Proteomes" id="UP000285301"/>
    </source>
</evidence>
<dbReference type="InterPro" id="IPR041577">
    <property type="entry name" value="RT_RNaseH_2"/>
</dbReference>
<feature type="coiled-coil region" evidence="11">
    <location>
        <begin position="1101"/>
        <end position="1128"/>
    </location>
</feature>
<dbReference type="InterPro" id="IPR041588">
    <property type="entry name" value="Integrase_H2C2"/>
</dbReference>
<dbReference type="Gene3D" id="1.10.340.70">
    <property type="match status" value="1"/>
</dbReference>
<gene>
    <name evidence="15" type="ORF">B4U79_14580</name>
</gene>
<feature type="compositionally biased region" description="Basic residues" evidence="12">
    <location>
        <begin position="762"/>
        <end position="773"/>
    </location>
</feature>
<comment type="caution">
    <text evidence="15">The sequence shown here is derived from an EMBL/GenBank/DDBJ whole genome shotgun (WGS) entry which is preliminary data.</text>
</comment>
<dbReference type="Pfam" id="PF17921">
    <property type="entry name" value="Integrase_H2C2"/>
    <property type="match status" value="1"/>
</dbReference>
<keyword evidence="7" id="KW-0862">Zinc</keyword>
<dbReference type="PANTHER" id="PTHR37984">
    <property type="entry name" value="PROTEIN CBG26694"/>
    <property type="match status" value="1"/>
</dbReference>
<dbReference type="Gene3D" id="3.30.420.10">
    <property type="entry name" value="Ribonuclease H-like superfamily/Ribonuclease H"/>
    <property type="match status" value="1"/>
</dbReference>
<dbReference type="FunFam" id="1.10.340.70:FF:000001">
    <property type="entry name" value="Retrovirus-related Pol polyprotein from transposon gypsy-like Protein"/>
    <property type="match status" value="1"/>
</dbReference>
<evidence type="ECO:0000256" key="7">
    <source>
        <dbReference type="ARBA" id="ARBA00022833"/>
    </source>
</evidence>
<protein>
    <recommendedName>
        <fullName evidence="1">RNA-directed DNA polymerase</fullName>
        <ecNumber evidence="1">2.7.7.49</ecNumber>
    </recommendedName>
</protein>
<feature type="region of interest" description="Disordered" evidence="12">
    <location>
        <begin position="654"/>
        <end position="704"/>
    </location>
</feature>
<evidence type="ECO:0000256" key="10">
    <source>
        <dbReference type="PROSITE-ProRule" id="PRU00175"/>
    </source>
</evidence>
<evidence type="ECO:0000256" key="3">
    <source>
        <dbReference type="ARBA" id="ARBA00022722"/>
    </source>
</evidence>
<dbReference type="GO" id="GO:0004519">
    <property type="term" value="F:endonuclease activity"/>
    <property type="evidence" value="ECO:0007669"/>
    <property type="project" value="UniProtKB-KW"/>
</dbReference>
<dbReference type="InterPro" id="IPR017907">
    <property type="entry name" value="Znf_RING_CS"/>
</dbReference>
<organism evidence="15 16">
    <name type="scientific">Dinothrombium tinctorium</name>
    <dbReference type="NCBI Taxonomy" id="1965070"/>
    <lineage>
        <taxon>Eukaryota</taxon>
        <taxon>Metazoa</taxon>
        <taxon>Ecdysozoa</taxon>
        <taxon>Arthropoda</taxon>
        <taxon>Chelicerata</taxon>
        <taxon>Arachnida</taxon>
        <taxon>Acari</taxon>
        <taxon>Acariformes</taxon>
        <taxon>Trombidiformes</taxon>
        <taxon>Prostigmata</taxon>
        <taxon>Anystina</taxon>
        <taxon>Parasitengona</taxon>
        <taxon>Trombidioidea</taxon>
        <taxon>Trombidiidae</taxon>
        <taxon>Dinothrombium</taxon>
    </lineage>
</organism>
<feature type="coiled-coil region" evidence="11">
    <location>
        <begin position="482"/>
        <end position="513"/>
    </location>
</feature>
<dbReference type="CDD" id="cd16449">
    <property type="entry name" value="RING-HC"/>
    <property type="match status" value="1"/>
</dbReference>
<dbReference type="InterPro" id="IPR012337">
    <property type="entry name" value="RNaseH-like_sf"/>
</dbReference>
<dbReference type="InterPro" id="IPR043502">
    <property type="entry name" value="DNA/RNA_pol_sf"/>
</dbReference>
<keyword evidence="11" id="KW-0175">Coiled coil</keyword>
<dbReference type="InterPro" id="IPR001584">
    <property type="entry name" value="Integrase_cat-core"/>
</dbReference>
<dbReference type="InterPro" id="IPR013083">
    <property type="entry name" value="Znf_RING/FYVE/PHD"/>
</dbReference>
<dbReference type="PROSITE" id="PS50994">
    <property type="entry name" value="INTEGRASE"/>
    <property type="match status" value="1"/>
</dbReference>
<keyword evidence="9" id="KW-0511">Multifunctional enzyme</keyword>
<evidence type="ECO:0000256" key="1">
    <source>
        <dbReference type="ARBA" id="ARBA00012493"/>
    </source>
</evidence>
<keyword evidence="16" id="KW-1185">Reference proteome</keyword>
<dbReference type="EC" id="2.7.7.49" evidence="1"/>
<dbReference type="GO" id="GO:0003676">
    <property type="term" value="F:nucleic acid binding"/>
    <property type="evidence" value="ECO:0007669"/>
    <property type="project" value="InterPro"/>
</dbReference>
<keyword evidence="2" id="KW-0808">Transferase</keyword>
<dbReference type="OrthoDB" id="1939491at2759"/>
<dbReference type="GO" id="GO:0003964">
    <property type="term" value="F:RNA-directed DNA polymerase activity"/>
    <property type="evidence" value="ECO:0007669"/>
    <property type="project" value="UniProtKB-KW"/>
</dbReference>
<dbReference type="SUPFAM" id="SSF56672">
    <property type="entry name" value="DNA/RNA polymerases"/>
    <property type="match status" value="1"/>
</dbReference>
<dbReference type="CDD" id="cd09274">
    <property type="entry name" value="RNase_HI_RT_Ty3"/>
    <property type="match status" value="1"/>
</dbReference>
<keyword evidence="6 10" id="KW-0863">Zinc-finger</keyword>
<dbReference type="InterPro" id="IPR001841">
    <property type="entry name" value="Znf_RING"/>
</dbReference>
<feature type="compositionally biased region" description="Basic residues" evidence="12">
    <location>
        <begin position="722"/>
        <end position="731"/>
    </location>
</feature>
<dbReference type="PROSITE" id="PS50089">
    <property type="entry name" value="ZF_RING_2"/>
    <property type="match status" value="1"/>
</dbReference>
<keyword evidence="8" id="KW-0695">RNA-directed DNA polymerase</keyword>